<dbReference type="AlphaFoldDB" id="A0AAX4P2I2"/>
<feature type="region of interest" description="Disordered" evidence="2">
    <location>
        <begin position="523"/>
        <end position="569"/>
    </location>
</feature>
<feature type="coiled-coil region" evidence="1">
    <location>
        <begin position="757"/>
        <end position="833"/>
    </location>
</feature>
<organism evidence="3 4">
    <name type="scientific">Chloropicon roscoffensis</name>
    <dbReference type="NCBI Taxonomy" id="1461544"/>
    <lineage>
        <taxon>Eukaryota</taxon>
        <taxon>Viridiplantae</taxon>
        <taxon>Chlorophyta</taxon>
        <taxon>Chloropicophyceae</taxon>
        <taxon>Chloropicales</taxon>
        <taxon>Chloropicaceae</taxon>
        <taxon>Chloropicon</taxon>
    </lineage>
</organism>
<feature type="compositionally biased region" description="Low complexity" evidence="2">
    <location>
        <begin position="91"/>
        <end position="106"/>
    </location>
</feature>
<evidence type="ECO:0000256" key="2">
    <source>
        <dbReference type="SAM" id="MobiDB-lite"/>
    </source>
</evidence>
<evidence type="ECO:0000256" key="1">
    <source>
        <dbReference type="SAM" id="Coils"/>
    </source>
</evidence>
<evidence type="ECO:0000313" key="4">
    <source>
        <dbReference type="Proteomes" id="UP001472866"/>
    </source>
</evidence>
<dbReference type="EMBL" id="CP151502">
    <property type="protein sequence ID" value="WZN60001.1"/>
    <property type="molecule type" value="Genomic_DNA"/>
</dbReference>
<protein>
    <submittedName>
        <fullName evidence="3">Uncharacterized protein</fullName>
    </submittedName>
</protein>
<keyword evidence="1" id="KW-0175">Coiled coil</keyword>
<gene>
    <name evidence="3" type="ORF">HKI87_02g15290</name>
</gene>
<feature type="region of interest" description="Disordered" evidence="2">
    <location>
        <begin position="373"/>
        <end position="397"/>
    </location>
</feature>
<dbReference type="Proteomes" id="UP001472866">
    <property type="component" value="Chromosome 02"/>
</dbReference>
<feature type="compositionally biased region" description="Basic residues" evidence="2">
    <location>
        <begin position="1"/>
        <end position="11"/>
    </location>
</feature>
<name>A0AAX4P2I2_9CHLO</name>
<accession>A0AAX4P2I2</accession>
<feature type="coiled-coil region" evidence="1">
    <location>
        <begin position="596"/>
        <end position="706"/>
    </location>
</feature>
<keyword evidence="4" id="KW-1185">Reference proteome</keyword>
<evidence type="ECO:0000313" key="3">
    <source>
        <dbReference type="EMBL" id="WZN60001.1"/>
    </source>
</evidence>
<sequence length="871" mass="98139">MARRHQIRRSSHLADLIQGSGLVGSFDRRPKSAAPAVDLGHPSASSSQGRRKQSGVANAGEMSDKVVASKSRWRGRPQSAPLSRESRSRRTAAQAGRGAVGVAPQVLAERNGGEATVTAAKGAGQEDNAPKVGDPPSRRATPSPSLGFATTRGDDSKLKDQGNVGGGGSSKRRYEKLRLLSKIVKRLEGEIAAAEAQFERRVDDLGRRQAGVVHKIEMGHKGGVSAMKTSLGKLESKCKELESDLVQNNKKWVEEIKTLKFGHRREVEERNAELESEREHFQRTLLKHKEAKDLWLKTDLENAEYAKAMERNLEKFEKKQSYLTKELDETLDHLHEAQHKLLAQEMETNMMRSELASAKERLAEAKAEMETLRSKQGGHEGSPLHRAESPVPGSSSRETVAVHLYGGEEQKRRLEERQRHVVSLEREVKRLKEQLKSIRSEEMARHSVVLSELEERLQHSEKMGLKARIGASHVVKRIRDLLNKYYAPSGGERPARVTKKIMEQIQHELMLIFEKLEDLDHPGVSVEGEEETETESTASEGSFHSPGERRGTAVGNEISDRRTTQGTAMTEREALIYECAEYSIQNSEQTEKLSEVAQLEMQLLDSKVEAEKTAKEAFESIQKAQQLERELGEAKQKLTECEKVLARKKSDWVSITKYAEATKRADKAEALARSLREETNRQKTALRFAKQEKDQKEEELRYATTSGFDLHQHCKKLQDDLKSANFQMKHLRGYCDILKSQKEQELDKLRVQHGERCADLEGQVKRMARRADNLRASEANLESRLLELGARLDLQAEAELGLRDEILLAQRRAEGLEQERAKAEKTLLETVKRLEVSEANVRYFKDRRGCGEADRELTLESVFDIFVGGSE</sequence>
<feature type="region of interest" description="Disordered" evidence="2">
    <location>
        <begin position="1"/>
        <end position="171"/>
    </location>
</feature>
<reference evidence="3 4" key="1">
    <citation type="submission" date="2024-03" db="EMBL/GenBank/DDBJ databases">
        <title>Complete genome sequence of the green alga Chloropicon roscoffensis RCC1871.</title>
        <authorList>
            <person name="Lemieux C."/>
            <person name="Pombert J.-F."/>
            <person name="Otis C."/>
            <person name="Turmel M."/>
        </authorList>
    </citation>
    <scope>NUCLEOTIDE SEQUENCE [LARGE SCALE GENOMIC DNA]</scope>
    <source>
        <strain evidence="3 4">RCC1871</strain>
    </source>
</reference>
<proteinExistence type="predicted"/>
<feature type="coiled-coil region" evidence="1">
    <location>
        <begin position="407"/>
        <end position="441"/>
    </location>
</feature>